<keyword evidence="1" id="KW-0472">Membrane</keyword>
<feature type="transmembrane region" description="Helical" evidence="1">
    <location>
        <begin position="227"/>
        <end position="247"/>
    </location>
</feature>
<proteinExistence type="predicted"/>
<keyword evidence="3" id="KW-1185">Reference proteome</keyword>
<gene>
    <name evidence="2" type="ORF">HMPREF1541_01120</name>
</gene>
<dbReference type="VEuPathDB" id="FungiDB:HMPREF1541_01120"/>
<feature type="transmembrane region" description="Helical" evidence="1">
    <location>
        <begin position="129"/>
        <end position="150"/>
    </location>
</feature>
<accession>W2SDY8</accession>
<reference evidence="2 3" key="1">
    <citation type="submission" date="2013-03" db="EMBL/GenBank/DDBJ databases">
        <title>The Genome Sequence of Phialophora europaea CBS 101466.</title>
        <authorList>
            <consortium name="The Broad Institute Genomics Platform"/>
            <person name="Cuomo C."/>
            <person name="de Hoog S."/>
            <person name="Gorbushina A."/>
            <person name="Walker B."/>
            <person name="Young S.K."/>
            <person name="Zeng Q."/>
            <person name="Gargeya S."/>
            <person name="Fitzgerald M."/>
            <person name="Haas B."/>
            <person name="Abouelleil A."/>
            <person name="Allen A.W."/>
            <person name="Alvarado L."/>
            <person name="Arachchi H.M."/>
            <person name="Berlin A.M."/>
            <person name="Chapman S.B."/>
            <person name="Gainer-Dewar J."/>
            <person name="Goldberg J."/>
            <person name="Griggs A."/>
            <person name="Gujja S."/>
            <person name="Hansen M."/>
            <person name="Howarth C."/>
            <person name="Imamovic A."/>
            <person name="Ireland A."/>
            <person name="Larimer J."/>
            <person name="McCowan C."/>
            <person name="Murphy C."/>
            <person name="Pearson M."/>
            <person name="Poon T.W."/>
            <person name="Priest M."/>
            <person name="Roberts A."/>
            <person name="Saif S."/>
            <person name="Shea T."/>
            <person name="Sisk P."/>
            <person name="Sykes S."/>
            <person name="Wortman J."/>
            <person name="Nusbaum C."/>
            <person name="Birren B."/>
        </authorList>
    </citation>
    <scope>NUCLEOTIDE SEQUENCE [LARGE SCALE GENOMIC DNA]</scope>
    <source>
        <strain evidence="2 3">CBS 101466</strain>
    </source>
</reference>
<keyword evidence="1" id="KW-1133">Transmembrane helix</keyword>
<dbReference type="PANTHER" id="PTHR12242:SF1">
    <property type="entry name" value="MYND-TYPE DOMAIN-CONTAINING PROTEIN"/>
    <property type="match status" value="1"/>
</dbReference>
<evidence type="ECO:0000256" key="1">
    <source>
        <dbReference type="SAM" id="Phobius"/>
    </source>
</evidence>
<evidence type="ECO:0000313" key="3">
    <source>
        <dbReference type="Proteomes" id="UP000030752"/>
    </source>
</evidence>
<dbReference type="GeneID" id="19968459"/>
<dbReference type="PANTHER" id="PTHR12242">
    <property type="entry name" value="OS02G0130600 PROTEIN-RELATED"/>
    <property type="match status" value="1"/>
</dbReference>
<evidence type="ECO:0000313" key="2">
    <source>
        <dbReference type="EMBL" id="ETN46931.1"/>
    </source>
</evidence>
<dbReference type="RefSeq" id="XP_008711643.1">
    <property type="nucleotide sequence ID" value="XM_008713421.1"/>
</dbReference>
<organism evidence="2 3">
    <name type="scientific">Cyphellophora europaea (strain CBS 101466)</name>
    <name type="common">Phialophora europaea</name>
    <dbReference type="NCBI Taxonomy" id="1220924"/>
    <lineage>
        <taxon>Eukaryota</taxon>
        <taxon>Fungi</taxon>
        <taxon>Dikarya</taxon>
        <taxon>Ascomycota</taxon>
        <taxon>Pezizomycotina</taxon>
        <taxon>Eurotiomycetes</taxon>
        <taxon>Chaetothyriomycetidae</taxon>
        <taxon>Chaetothyriales</taxon>
        <taxon>Cyphellophoraceae</taxon>
        <taxon>Cyphellophora</taxon>
    </lineage>
</organism>
<dbReference type="HOGENOM" id="CLU_698326_0_0_1"/>
<dbReference type="OrthoDB" id="419711at2759"/>
<name>W2SDY8_CYPE1</name>
<dbReference type="AlphaFoldDB" id="W2SDY8"/>
<feature type="transmembrane region" description="Helical" evidence="1">
    <location>
        <begin position="32"/>
        <end position="53"/>
    </location>
</feature>
<dbReference type="GO" id="GO:0016020">
    <property type="term" value="C:membrane"/>
    <property type="evidence" value="ECO:0007669"/>
    <property type="project" value="TreeGrafter"/>
</dbReference>
<feature type="transmembrane region" description="Helical" evidence="1">
    <location>
        <begin position="189"/>
        <end position="207"/>
    </location>
</feature>
<dbReference type="InParanoid" id="W2SDY8"/>
<feature type="transmembrane region" description="Helical" evidence="1">
    <location>
        <begin position="162"/>
        <end position="182"/>
    </location>
</feature>
<sequence>MANIYEALGVPLSGFNSRPFISSWLLPQDALAAIRLTISIYVVASISYSYAYFASHKVTFHLQDVNIKPISFQVGAEGIRQSFSYFTYISYWSQSFYFFFAALHTFVGARQGIPWLDKWPRPLQALHSIYYTCITTLPFLVSSIYWSSMYVGPWFQHDFDRWSALSIHGINSAFALFEVAMIETRPQPWTHLGILLLIMGLYLPIPYITRATEGIYIYLWLDPNNGIAQLIAHIVGYAMAIVVIFNVSRGAVWLRCRINQEAMPEEMGLDYSGSGSSVSRRSSSKFSTLKAFGPSGDLEKIREMSSVNIPLVGHDRTAHGSIYQGDPQSRMSTTTIAMSAQFHEASSTHIPLPPEPESALFPAIYPRRSSSYHVRNFSRPTSQATTAPSLRGFWL</sequence>
<dbReference type="EMBL" id="KB822711">
    <property type="protein sequence ID" value="ETN46931.1"/>
    <property type="molecule type" value="Genomic_DNA"/>
</dbReference>
<protein>
    <submittedName>
        <fullName evidence="2">Uncharacterized protein</fullName>
    </submittedName>
</protein>
<dbReference type="Proteomes" id="UP000030752">
    <property type="component" value="Unassembled WGS sequence"/>
</dbReference>
<keyword evidence="1" id="KW-0812">Transmembrane</keyword>
<feature type="transmembrane region" description="Helical" evidence="1">
    <location>
        <begin position="91"/>
        <end position="109"/>
    </location>
</feature>
<dbReference type="eggNOG" id="ENOG502TA96">
    <property type="taxonomic scope" value="Eukaryota"/>
</dbReference>